<accession>A0A8S5NTA3</accession>
<organism evidence="1">
    <name type="scientific">Phage sp. ctWVj20</name>
    <dbReference type="NCBI Taxonomy" id="2826748"/>
    <lineage>
        <taxon>Viruses</taxon>
    </lineage>
</organism>
<dbReference type="EMBL" id="BK015235">
    <property type="protein sequence ID" value="DAD97283.1"/>
    <property type="molecule type" value="Genomic_DNA"/>
</dbReference>
<sequence length="37" mass="4373">MWSYKLVGKYSTIYVNPITEKIATAHKTHTKDVKKYE</sequence>
<proteinExistence type="predicted"/>
<name>A0A8S5NTA3_9VIRU</name>
<evidence type="ECO:0000313" key="1">
    <source>
        <dbReference type="EMBL" id="DAD97283.1"/>
    </source>
</evidence>
<reference evidence="1" key="1">
    <citation type="journal article" date="2021" name="Proc. Natl. Acad. Sci. U.S.A.">
        <title>A Catalog of Tens of Thousands of Viruses from Human Metagenomes Reveals Hidden Associations with Chronic Diseases.</title>
        <authorList>
            <person name="Tisza M.J."/>
            <person name="Buck C.B."/>
        </authorList>
    </citation>
    <scope>NUCLEOTIDE SEQUENCE</scope>
    <source>
        <strain evidence="1">CtWVj20</strain>
    </source>
</reference>
<protein>
    <submittedName>
        <fullName evidence="1">Uncharacterized protein</fullName>
    </submittedName>
</protein>